<sequence length="539" mass="62729">MIAQIEKHPILSLFVCTILLLGFSLYFLPVSIMEARNFVSAREMLTDNNWLLTTFNGEPRYQKPPLPTWITACFGYLFGYQTVWALRFPAALMVFVSCLGTYFISKDIFQNKNSAFIVALVTLTSLYIVAIIFEAPWDIYAHGFMILAIYGFFKILTIKTFLVKYYLLFAICLTASILSKGPVSIYVLFLPFLISYGIVFGYKLKFKFIVKLIILIAIGFIAGSSWYIYVRYEDAQSFSKIAIEETTRWKNYETKPFLYYWNFFTQSGLWTILALTGLIFPYMKRRVENIKSYKLVLCWTLIAIVFLSLIPTKKTRYVMPVLLPLSLVIGFYMNFQIKNFKNLKSNYHRLPIYVTFSIIASVGLAIPFALYFVAEDYDLKLWILFLVGFAIIYYLSSLIFKFLKHKKLKLSFYAVVALYTSFGILLVPFSKPLIKENFETIQELNNPEFELYYLGYATPEQIFYNGDKIPNILKNIENITKGKKEVFVFTQNSDLNTIEKIKAHFEVSLYKIYDFNSDEINASGYNTRLHQKLYKLSPK</sequence>
<feature type="transmembrane region" description="Helical" evidence="8">
    <location>
        <begin position="292"/>
        <end position="311"/>
    </location>
</feature>
<keyword evidence="7 8" id="KW-0472">Membrane</keyword>
<feature type="transmembrane region" description="Helical" evidence="8">
    <location>
        <begin position="209"/>
        <end position="229"/>
    </location>
</feature>
<keyword evidence="6 8" id="KW-1133">Transmembrane helix</keyword>
<feature type="transmembrane region" description="Helical" evidence="8">
    <location>
        <begin position="410"/>
        <end position="429"/>
    </location>
</feature>
<dbReference type="PANTHER" id="PTHR33908">
    <property type="entry name" value="MANNOSYLTRANSFERASE YKCB-RELATED"/>
    <property type="match status" value="1"/>
</dbReference>
<evidence type="ECO:0000256" key="5">
    <source>
        <dbReference type="ARBA" id="ARBA00022692"/>
    </source>
</evidence>
<evidence type="ECO:0000256" key="1">
    <source>
        <dbReference type="ARBA" id="ARBA00004651"/>
    </source>
</evidence>
<organism evidence="10 11">
    <name type="scientific">Winogradskyella litorisediminis</name>
    <dbReference type="NCBI Taxonomy" id="1156618"/>
    <lineage>
        <taxon>Bacteria</taxon>
        <taxon>Pseudomonadati</taxon>
        <taxon>Bacteroidota</taxon>
        <taxon>Flavobacteriia</taxon>
        <taxon>Flavobacteriales</taxon>
        <taxon>Flavobacteriaceae</taxon>
        <taxon>Winogradskyella</taxon>
    </lineage>
</organism>
<reference evidence="11" key="1">
    <citation type="journal article" date="2019" name="Int. J. Syst. Evol. Microbiol.">
        <title>The Global Catalogue of Microorganisms (GCM) 10K type strain sequencing project: providing services to taxonomists for standard genome sequencing and annotation.</title>
        <authorList>
            <consortium name="The Broad Institute Genomics Platform"/>
            <consortium name="The Broad Institute Genome Sequencing Center for Infectious Disease"/>
            <person name="Wu L."/>
            <person name="Ma J."/>
        </authorList>
    </citation>
    <scope>NUCLEOTIDE SEQUENCE [LARGE SCALE GENOMIC DNA]</scope>
    <source>
        <strain evidence="11">CCUG 62215</strain>
    </source>
</reference>
<feature type="transmembrane region" description="Helical" evidence="8">
    <location>
        <begin position="185"/>
        <end position="202"/>
    </location>
</feature>
<dbReference type="GO" id="GO:0016757">
    <property type="term" value="F:glycosyltransferase activity"/>
    <property type="evidence" value="ECO:0007669"/>
    <property type="project" value="UniProtKB-KW"/>
</dbReference>
<evidence type="ECO:0000256" key="2">
    <source>
        <dbReference type="ARBA" id="ARBA00022475"/>
    </source>
</evidence>
<feature type="transmembrane region" description="Helical" evidence="8">
    <location>
        <begin position="84"/>
        <end position="104"/>
    </location>
</feature>
<evidence type="ECO:0000259" key="9">
    <source>
        <dbReference type="Pfam" id="PF13231"/>
    </source>
</evidence>
<feature type="transmembrane region" description="Helical" evidence="8">
    <location>
        <begin position="139"/>
        <end position="156"/>
    </location>
</feature>
<feature type="transmembrane region" description="Helical" evidence="8">
    <location>
        <begin position="12"/>
        <end position="32"/>
    </location>
</feature>
<feature type="transmembrane region" description="Helical" evidence="8">
    <location>
        <begin position="116"/>
        <end position="133"/>
    </location>
</feature>
<dbReference type="InterPro" id="IPR038731">
    <property type="entry name" value="RgtA/B/C-like"/>
</dbReference>
<dbReference type="EMBL" id="JBHTJL010000016">
    <property type="protein sequence ID" value="MFD1064104.1"/>
    <property type="molecule type" value="Genomic_DNA"/>
</dbReference>
<feature type="transmembrane region" description="Helical" evidence="8">
    <location>
        <begin position="317"/>
        <end position="335"/>
    </location>
</feature>
<dbReference type="InterPro" id="IPR050297">
    <property type="entry name" value="LipidA_mod_glycosyltrf_83"/>
</dbReference>
<gene>
    <name evidence="10" type="ORF">ACFQ1Q_12675</name>
</gene>
<dbReference type="RefSeq" id="WP_386132121.1">
    <property type="nucleotide sequence ID" value="NZ_JBHTJL010000016.1"/>
</dbReference>
<proteinExistence type="predicted"/>
<keyword evidence="5 8" id="KW-0812">Transmembrane</keyword>
<accession>A0ABW3N8X0</accession>
<feature type="transmembrane region" description="Helical" evidence="8">
    <location>
        <begin position="379"/>
        <end position="403"/>
    </location>
</feature>
<name>A0ABW3N8X0_9FLAO</name>
<evidence type="ECO:0000256" key="4">
    <source>
        <dbReference type="ARBA" id="ARBA00022679"/>
    </source>
</evidence>
<dbReference type="Proteomes" id="UP001597013">
    <property type="component" value="Unassembled WGS sequence"/>
</dbReference>
<dbReference type="EC" id="2.4.-.-" evidence="10"/>
<evidence type="ECO:0000256" key="8">
    <source>
        <dbReference type="SAM" id="Phobius"/>
    </source>
</evidence>
<keyword evidence="11" id="KW-1185">Reference proteome</keyword>
<evidence type="ECO:0000256" key="6">
    <source>
        <dbReference type="ARBA" id="ARBA00022989"/>
    </source>
</evidence>
<keyword evidence="3 10" id="KW-0328">Glycosyltransferase</keyword>
<dbReference type="PANTHER" id="PTHR33908:SF3">
    <property type="entry name" value="UNDECAPRENYL PHOSPHATE-ALPHA-4-AMINO-4-DEOXY-L-ARABINOSE ARABINOSYL TRANSFERASE"/>
    <property type="match status" value="1"/>
</dbReference>
<feature type="transmembrane region" description="Helical" evidence="8">
    <location>
        <begin position="258"/>
        <end position="280"/>
    </location>
</feature>
<feature type="domain" description="Glycosyltransferase RgtA/B/C/D-like" evidence="9">
    <location>
        <begin position="63"/>
        <end position="221"/>
    </location>
</feature>
<comment type="subcellular location">
    <subcellularLocation>
        <location evidence="1">Cell membrane</location>
        <topology evidence="1">Multi-pass membrane protein</topology>
    </subcellularLocation>
</comment>
<comment type="caution">
    <text evidence="10">The sequence shown here is derived from an EMBL/GenBank/DDBJ whole genome shotgun (WGS) entry which is preliminary data.</text>
</comment>
<evidence type="ECO:0000313" key="11">
    <source>
        <dbReference type="Proteomes" id="UP001597013"/>
    </source>
</evidence>
<evidence type="ECO:0000256" key="7">
    <source>
        <dbReference type="ARBA" id="ARBA00023136"/>
    </source>
</evidence>
<evidence type="ECO:0000313" key="10">
    <source>
        <dbReference type="EMBL" id="MFD1064104.1"/>
    </source>
</evidence>
<keyword evidence="2" id="KW-1003">Cell membrane</keyword>
<dbReference type="Pfam" id="PF13231">
    <property type="entry name" value="PMT_2"/>
    <property type="match status" value="1"/>
</dbReference>
<keyword evidence="4 10" id="KW-0808">Transferase</keyword>
<evidence type="ECO:0000256" key="3">
    <source>
        <dbReference type="ARBA" id="ARBA00022676"/>
    </source>
</evidence>
<protein>
    <submittedName>
        <fullName evidence="10">ArnT family glycosyltransferase</fullName>
        <ecNumber evidence="10">2.4.-.-</ecNumber>
    </submittedName>
</protein>
<feature type="transmembrane region" description="Helical" evidence="8">
    <location>
        <begin position="350"/>
        <end position="373"/>
    </location>
</feature>